<dbReference type="OrthoDB" id="8282842at2"/>
<dbReference type="AlphaFoldDB" id="A0A561QSF9"/>
<evidence type="ECO:0000313" key="1">
    <source>
        <dbReference type="EMBL" id="TWF53236.1"/>
    </source>
</evidence>
<reference evidence="1 2" key="1">
    <citation type="submission" date="2019-06" db="EMBL/GenBank/DDBJ databases">
        <title>Sorghum-associated microbial communities from plants grown in Nebraska, USA.</title>
        <authorList>
            <person name="Schachtman D."/>
        </authorList>
    </citation>
    <scope>NUCLEOTIDE SEQUENCE [LARGE SCALE GENOMIC DNA]</scope>
    <source>
        <strain evidence="1 2">1225</strain>
    </source>
</reference>
<evidence type="ECO:0000313" key="2">
    <source>
        <dbReference type="Proteomes" id="UP000320653"/>
    </source>
</evidence>
<gene>
    <name evidence="1" type="ORF">FHW37_104513</name>
</gene>
<keyword evidence="2" id="KW-1185">Reference proteome</keyword>
<proteinExistence type="predicted"/>
<comment type="caution">
    <text evidence="1">The sequence shown here is derived from an EMBL/GenBank/DDBJ whole genome shotgun (WGS) entry which is preliminary data.</text>
</comment>
<sequence length="82" mass="9499">MMRTNAGLPNYAAECAMKCADPAFKRFLWEHHGFDISDRERIACQIREFLDVESRSDLNADQLAADRWLSMRASFEAWMIVA</sequence>
<name>A0A561QSF9_9HYPH</name>
<dbReference type="Proteomes" id="UP000320653">
    <property type="component" value="Unassembled WGS sequence"/>
</dbReference>
<protein>
    <submittedName>
        <fullName evidence="1">Uncharacterized protein</fullName>
    </submittedName>
</protein>
<dbReference type="EMBL" id="VIWP01000004">
    <property type="protein sequence ID" value="TWF53236.1"/>
    <property type="molecule type" value="Genomic_DNA"/>
</dbReference>
<dbReference type="RefSeq" id="WP_145638913.1">
    <property type="nucleotide sequence ID" value="NZ_VIWP01000004.1"/>
</dbReference>
<organism evidence="1 2">
    <name type="scientific">Neorhizobium alkalisoli</name>
    <dbReference type="NCBI Taxonomy" id="528178"/>
    <lineage>
        <taxon>Bacteria</taxon>
        <taxon>Pseudomonadati</taxon>
        <taxon>Pseudomonadota</taxon>
        <taxon>Alphaproteobacteria</taxon>
        <taxon>Hyphomicrobiales</taxon>
        <taxon>Rhizobiaceae</taxon>
        <taxon>Rhizobium/Agrobacterium group</taxon>
        <taxon>Neorhizobium</taxon>
    </lineage>
</organism>
<accession>A0A561QSF9</accession>